<dbReference type="EMBL" id="CAEZYF010000010">
    <property type="protein sequence ID" value="CAB4726129.1"/>
    <property type="molecule type" value="Genomic_DNA"/>
</dbReference>
<dbReference type="EMBL" id="CAESGF010000010">
    <property type="protein sequence ID" value="CAB4364104.1"/>
    <property type="molecule type" value="Genomic_DNA"/>
</dbReference>
<dbReference type="EMBL" id="CAFBMT010000011">
    <property type="protein sequence ID" value="CAB4939339.1"/>
    <property type="molecule type" value="Genomic_DNA"/>
</dbReference>
<name>A0A6J6A4P5_9ZZZZ</name>
<sequence length="34" mass="4069">MKRISLDIRNQYTYYADGQCHLSHTKGEDIDFYS</sequence>
<evidence type="ECO:0000313" key="5">
    <source>
        <dbReference type="EMBL" id="CAB4970638.1"/>
    </source>
</evidence>
<protein>
    <submittedName>
        <fullName evidence="1">Unannotated protein</fullName>
    </submittedName>
</protein>
<evidence type="ECO:0000313" key="4">
    <source>
        <dbReference type="EMBL" id="CAB4939339.1"/>
    </source>
</evidence>
<dbReference type="AlphaFoldDB" id="A0A6J6A4P5"/>
<dbReference type="EMBL" id="CAFBOL010000001">
    <property type="protein sequence ID" value="CAB4970638.1"/>
    <property type="molecule type" value="Genomic_DNA"/>
</dbReference>
<evidence type="ECO:0000313" key="2">
    <source>
        <dbReference type="EMBL" id="CAB4726129.1"/>
    </source>
</evidence>
<accession>A0A6J6A4P5</accession>
<dbReference type="EMBL" id="CAFAAV010000007">
    <property type="protein sequence ID" value="CAB4801886.1"/>
    <property type="molecule type" value="Genomic_DNA"/>
</dbReference>
<reference evidence="1" key="1">
    <citation type="submission" date="2020-05" db="EMBL/GenBank/DDBJ databases">
        <authorList>
            <person name="Chiriac C."/>
            <person name="Salcher M."/>
            <person name="Ghai R."/>
            <person name="Kavagutti S V."/>
        </authorList>
    </citation>
    <scope>NUCLEOTIDE SEQUENCE</scope>
</reference>
<proteinExistence type="predicted"/>
<evidence type="ECO:0000313" key="3">
    <source>
        <dbReference type="EMBL" id="CAB4801886.1"/>
    </source>
</evidence>
<gene>
    <name evidence="2" type="ORF">UFOPK2656_01783</name>
    <name evidence="3" type="ORF">UFOPK3099_00168</name>
    <name evidence="4" type="ORF">UFOPK3651_02042</name>
    <name evidence="5" type="ORF">UFOPK3931_00080</name>
    <name evidence="1" type="ORF">UFOPK4189_01871</name>
</gene>
<evidence type="ECO:0000313" key="1">
    <source>
        <dbReference type="EMBL" id="CAB4364104.1"/>
    </source>
</evidence>
<organism evidence="1">
    <name type="scientific">freshwater metagenome</name>
    <dbReference type="NCBI Taxonomy" id="449393"/>
    <lineage>
        <taxon>unclassified sequences</taxon>
        <taxon>metagenomes</taxon>
        <taxon>ecological metagenomes</taxon>
    </lineage>
</organism>